<dbReference type="EMBL" id="JACERN010000042">
    <property type="protein sequence ID" value="MBA4710383.1"/>
    <property type="molecule type" value="Genomic_DNA"/>
</dbReference>
<reference evidence="2 3" key="1">
    <citation type="submission" date="2020-07" db="EMBL/GenBank/DDBJ databases">
        <title>Draft genome sequence of violacein-producing bacteria and related species.</title>
        <authorList>
            <person name="Wilson H.S."/>
            <person name="De Leon M.E."/>
        </authorList>
    </citation>
    <scope>NUCLEOTIDE SEQUENCE [LARGE SCALE GENOMIC DNA]</scope>
    <source>
        <strain evidence="2 3">HSC-21Su07</strain>
    </source>
</reference>
<dbReference type="Proteomes" id="UP000545606">
    <property type="component" value="Unassembled WGS sequence"/>
</dbReference>
<dbReference type="Gene3D" id="2.10.109.10">
    <property type="entry name" value="Umud Fragment, subunit A"/>
    <property type="match status" value="1"/>
</dbReference>
<sequence length="142" mass="15059">MTSAIARLASHLLYLITYNFKTAAMTTLSRQSTHDATPSPAQLPAERSGLFCLPMPDQALAGAGIEAGCLLEVDGQGSPVQGCLVVAAVDGELLVRRLQRSGSRLQLLAAHPDYPLIEPSYEQDFAIWGVVAEPAALATRQA</sequence>
<gene>
    <name evidence="2" type="ORF">H2Z84_18585</name>
</gene>
<evidence type="ECO:0000313" key="2">
    <source>
        <dbReference type="EMBL" id="MBA4710383.1"/>
    </source>
</evidence>
<proteinExistence type="predicted"/>
<dbReference type="InterPro" id="IPR015927">
    <property type="entry name" value="Peptidase_S24_S26A/B/C"/>
</dbReference>
<dbReference type="SUPFAM" id="SSF51306">
    <property type="entry name" value="LexA/Signal peptidase"/>
    <property type="match status" value="1"/>
</dbReference>
<protein>
    <submittedName>
        <fullName evidence="2">S24 family peptidase</fullName>
    </submittedName>
</protein>
<comment type="caution">
    <text evidence="2">The sequence shown here is derived from an EMBL/GenBank/DDBJ whole genome shotgun (WGS) entry which is preliminary data.</text>
</comment>
<accession>A0A838Y4R1</accession>
<dbReference type="RefSeq" id="WP_181837276.1">
    <property type="nucleotide sequence ID" value="NZ_JACERN010000042.1"/>
</dbReference>
<dbReference type="InterPro" id="IPR036286">
    <property type="entry name" value="LexA/Signal_pep-like_sf"/>
</dbReference>
<name>A0A838Y4R1_9NEIS</name>
<evidence type="ECO:0000259" key="1">
    <source>
        <dbReference type="Pfam" id="PF00717"/>
    </source>
</evidence>
<dbReference type="CDD" id="cd06529">
    <property type="entry name" value="S24_LexA-like"/>
    <property type="match status" value="1"/>
</dbReference>
<keyword evidence="3" id="KW-1185">Reference proteome</keyword>
<evidence type="ECO:0000313" key="3">
    <source>
        <dbReference type="Proteomes" id="UP000545606"/>
    </source>
</evidence>
<dbReference type="Pfam" id="PF00717">
    <property type="entry name" value="Peptidase_S24"/>
    <property type="match status" value="1"/>
</dbReference>
<organism evidence="2 3">
    <name type="scientific">Aquitalea aquatica</name>
    <dbReference type="NCBI Taxonomy" id="3044273"/>
    <lineage>
        <taxon>Bacteria</taxon>
        <taxon>Pseudomonadati</taxon>
        <taxon>Pseudomonadota</taxon>
        <taxon>Betaproteobacteria</taxon>
        <taxon>Neisseriales</taxon>
        <taxon>Chromobacteriaceae</taxon>
        <taxon>Aquitalea</taxon>
    </lineage>
</organism>
<feature type="domain" description="Peptidase S24/S26A/S26B/S26C" evidence="1">
    <location>
        <begin position="23"/>
        <end position="131"/>
    </location>
</feature>
<dbReference type="InterPro" id="IPR039418">
    <property type="entry name" value="LexA-like"/>
</dbReference>
<dbReference type="AlphaFoldDB" id="A0A838Y4R1"/>